<feature type="disulfide bond" evidence="22">
    <location>
        <begin position="268"/>
        <end position="316"/>
    </location>
</feature>
<feature type="binding site" evidence="21">
    <location>
        <begin position="642"/>
        <end position="644"/>
    </location>
    <ligand>
        <name>ATP</name>
        <dbReference type="ChEBI" id="CHEBI:30616"/>
    </ligand>
</feature>
<dbReference type="PROSITE" id="PS50011">
    <property type="entry name" value="PROTEIN_KINASE_DOM"/>
    <property type="match status" value="1"/>
</dbReference>
<dbReference type="InterPro" id="IPR013783">
    <property type="entry name" value="Ig-like_fold"/>
</dbReference>
<dbReference type="FunFam" id="2.60.40.10:FF:000016">
    <property type="entry name" value="Fibroblast growth factor receptor"/>
    <property type="match status" value="1"/>
</dbReference>
<evidence type="ECO:0000256" key="18">
    <source>
        <dbReference type="ARBA" id="ARBA00056965"/>
    </source>
</evidence>
<evidence type="ECO:0000256" key="4">
    <source>
        <dbReference type="ARBA" id="ARBA00022692"/>
    </source>
</evidence>
<evidence type="ECO:0000256" key="22">
    <source>
        <dbReference type="PIRSR" id="PIRSR000628-3"/>
    </source>
</evidence>
<dbReference type="PANTHER" id="PTHR24416">
    <property type="entry name" value="TYROSINE-PROTEIN KINASE RECEPTOR"/>
    <property type="match status" value="1"/>
</dbReference>
<keyword evidence="2" id="KW-0597">Phosphoprotein</keyword>
<evidence type="ECO:0000313" key="28">
    <source>
        <dbReference type="EMBL" id="JAS72596.1"/>
    </source>
</evidence>
<feature type="disulfide bond" evidence="22">
    <location>
        <begin position="362"/>
        <end position="418"/>
    </location>
</feature>
<sequence>MNQLSLEQSEGEGRAPVFSNPSLMHNMVAALLGSNYTLTCASDGLPTPEVSWYKNGRQMPAASVNLTVLVSESANYTCIVSNPLDSLTHTTQLQAYRDKSSMPIIVETPSNTTVRPGSTTWLICKVSSLEDSKIEWLRHDNFPPHRFNRSDPELQYINKADRYDPQRLVLENLHMSDNGWYTCMVTTPRGTDYSSVWLQVAQAAGEESVSPSLALVDTDTEDLDTGDKQWTAGAHNTTGIDTAPHFTRLDKMHRIVVKPAGNMMRLKCPAEGNPIPNITWYKDGKTPERNLGNIRYGPRSMVLEDLVVSDSGNYTCVVCNILGCINFTFSAEIHERLHHRPILTEAPQNLTLLVGSDGSLTCTVLSDLHPHVGWARGLINSSNLTDFSNTELVKQQSEDAEVLNLYNVTHEDEGWYTCIASNNLGNTVASAYLSVVDELVEPPVLVVQTAQPMVVIILAGVLCTMFLLGICIMMNVFRRLKREKLKKILAIETARAAVVTQWTKKVIVEKQTLANDQDPSLLLPIVKIEKQKSRSNKMDSAVSEYELPLDCDWEFPRDQLTLGKTLGEGAFGKVIRAEAQGILQQGIATVAAVKMLKEGHTDTEMMDLVSEMEMMKMIGKHRNIINLLGCCTQDGPLFVIVEFAPHGNLRDFLRQHRPSSGYEPAIGANVKDRNTLTQKDLVSFAFQVARGMEYLASRRCIHRDLAARNVLVSDNYILKIADFGLARDIHSHDYYRKTTDGRLPVKWMAPEALFHRVYTTQSDVWSYGVLLWEIMTLGGTPYPSVPSMEKLFQLLRSGHRMEKPPCCSLEIYMLMRDCWSYQPNERPMFSELVEDLDRILTITANEEYLDLGLPQLDTPPSSEESSVGEEQFPYLL</sequence>
<dbReference type="PRINTS" id="PR00109">
    <property type="entry name" value="TYRKINASE"/>
</dbReference>
<dbReference type="SUPFAM" id="SSF56112">
    <property type="entry name" value="Protein kinase-like (PK-like)"/>
    <property type="match status" value="1"/>
</dbReference>
<dbReference type="SMART" id="SM00409">
    <property type="entry name" value="IG"/>
    <property type="match status" value="4"/>
</dbReference>
<dbReference type="InterPro" id="IPR016248">
    <property type="entry name" value="FGF_rcpt_fam"/>
</dbReference>
<keyword evidence="11 19" id="KW-0472">Membrane</keyword>
<dbReference type="InterPro" id="IPR011009">
    <property type="entry name" value="Kinase-like_dom_sf"/>
</dbReference>
<evidence type="ECO:0000256" key="20">
    <source>
        <dbReference type="PIRSR" id="PIRSR000628-1"/>
    </source>
</evidence>
<gene>
    <name evidence="29" type="ORF">g.27727</name>
    <name evidence="28" type="ORF">g.27729</name>
</gene>
<evidence type="ECO:0000256" key="11">
    <source>
        <dbReference type="ARBA" id="ARBA00023136"/>
    </source>
</evidence>
<dbReference type="PANTHER" id="PTHR24416:SF550">
    <property type="entry name" value="FIBROBLAST GROWTH FACTOR RECEPTOR HOMOLOG 1-RELATED"/>
    <property type="match status" value="1"/>
</dbReference>
<dbReference type="SMART" id="SM00219">
    <property type="entry name" value="TyrKc"/>
    <property type="match status" value="1"/>
</dbReference>
<keyword evidence="16" id="KW-0393">Immunoglobulin domain</keyword>
<keyword evidence="5" id="KW-0732">Signal</keyword>
<dbReference type="SUPFAM" id="SSF48726">
    <property type="entry name" value="Immunoglobulin"/>
    <property type="match status" value="4"/>
</dbReference>
<evidence type="ECO:0000256" key="23">
    <source>
        <dbReference type="PROSITE-ProRule" id="PRU10141"/>
    </source>
</evidence>
<dbReference type="Gene3D" id="2.60.40.10">
    <property type="entry name" value="Immunoglobulins"/>
    <property type="match status" value="4"/>
</dbReference>
<name>A0A1B6K6L4_9HEMI</name>
<keyword evidence="13 22" id="KW-1015">Disulfide bond</keyword>
<evidence type="ECO:0000256" key="13">
    <source>
        <dbReference type="ARBA" id="ARBA00023157"/>
    </source>
</evidence>
<dbReference type="GO" id="GO:0043235">
    <property type="term" value="C:receptor complex"/>
    <property type="evidence" value="ECO:0007669"/>
    <property type="project" value="TreeGrafter"/>
</dbReference>
<feature type="binding site" evidence="21">
    <location>
        <position position="648"/>
    </location>
    <ligand>
        <name>ATP</name>
        <dbReference type="ChEBI" id="CHEBI:30616"/>
    </ligand>
</feature>
<comment type="function">
    <text evidence="18">Receptor for basic fibroblast growth factor.</text>
</comment>
<dbReference type="FunFam" id="3.30.200.20:FF:000593">
    <property type="entry name" value="Predicted protein"/>
    <property type="match status" value="1"/>
</dbReference>
<dbReference type="GO" id="GO:0005886">
    <property type="term" value="C:plasma membrane"/>
    <property type="evidence" value="ECO:0007669"/>
    <property type="project" value="TreeGrafter"/>
</dbReference>
<dbReference type="GO" id="GO:0005007">
    <property type="term" value="F:fibroblast growth factor receptor activity"/>
    <property type="evidence" value="ECO:0007669"/>
    <property type="project" value="InterPro"/>
</dbReference>
<evidence type="ECO:0000256" key="19">
    <source>
        <dbReference type="PIRNR" id="PIRNR000628"/>
    </source>
</evidence>
<dbReference type="Pfam" id="PF07714">
    <property type="entry name" value="PK_Tyr_Ser-Thr"/>
    <property type="match status" value="1"/>
</dbReference>
<feature type="domain" description="Ig-like" evidence="27">
    <location>
        <begin position="244"/>
        <end position="334"/>
    </location>
</feature>
<dbReference type="PROSITE" id="PS50835">
    <property type="entry name" value="IG_LIKE"/>
    <property type="match status" value="4"/>
</dbReference>
<comment type="subcellular location">
    <subcellularLocation>
        <location evidence="1">Membrane</location>
        <topology evidence="1">Single-pass membrane protein</topology>
    </subcellularLocation>
</comment>
<feature type="binding site" evidence="21">
    <location>
        <position position="708"/>
    </location>
    <ligand>
        <name>ATP</name>
        <dbReference type="ChEBI" id="CHEBI:30616"/>
    </ligand>
</feature>
<feature type="transmembrane region" description="Helical" evidence="25">
    <location>
        <begin position="453"/>
        <end position="477"/>
    </location>
</feature>
<evidence type="ECO:0000256" key="24">
    <source>
        <dbReference type="SAM" id="MobiDB-lite"/>
    </source>
</evidence>
<evidence type="ECO:0000256" key="8">
    <source>
        <dbReference type="ARBA" id="ARBA00022777"/>
    </source>
</evidence>
<keyword evidence="4 25" id="KW-0812">Transmembrane</keyword>
<evidence type="ECO:0000256" key="1">
    <source>
        <dbReference type="ARBA" id="ARBA00004167"/>
    </source>
</evidence>
<dbReference type="InterPro" id="IPR050122">
    <property type="entry name" value="RTK"/>
</dbReference>
<feature type="domain" description="Ig-like" evidence="27">
    <location>
        <begin position="21"/>
        <end position="94"/>
    </location>
</feature>
<dbReference type="EMBL" id="GECU01000609">
    <property type="protein sequence ID" value="JAT07098.1"/>
    <property type="molecule type" value="Transcribed_RNA"/>
</dbReference>
<dbReference type="FunFam" id="1.10.510.10:FF:000007">
    <property type="entry name" value="Fibroblast growth factor receptor"/>
    <property type="match status" value="1"/>
</dbReference>
<evidence type="ECO:0000256" key="7">
    <source>
        <dbReference type="ARBA" id="ARBA00022741"/>
    </source>
</evidence>
<dbReference type="InterPro" id="IPR007110">
    <property type="entry name" value="Ig-like_dom"/>
</dbReference>
<dbReference type="EMBL" id="GECU01035110">
    <property type="protein sequence ID" value="JAS72596.1"/>
    <property type="molecule type" value="Transcribed_RNA"/>
</dbReference>
<dbReference type="InterPro" id="IPR020635">
    <property type="entry name" value="Tyr_kinase_cat_dom"/>
</dbReference>
<keyword evidence="6" id="KW-0677">Repeat</keyword>
<dbReference type="InterPro" id="IPR013098">
    <property type="entry name" value="Ig_I-set"/>
</dbReference>
<dbReference type="PROSITE" id="PS00107">
    <property type="entry name" value="PROTEIN_KINASE_ATP"/>
    <property type="match status" value="1"/>
</dbReference>
<evidence type="ECO:0000256" key="12">
    <source>
        <dbReference type="ARBA" id="ARBA00023137"/>
    </source>
</evidence>
<dbReference type="SMART" id="SM00408">
    <property type="entry name" value="IGc2"/>
    <property type="match status" value="4"/>
</dbReference>
<dbReference type="Pfam" id="PF13927">
    <property type="entry name" value="Ig_3"/>
    <property type="match status" value="3"/>
</dbReference>
<proteinExistence type="inferred from homology"/>
<evidence type="ECO:0000256" key="9">
    <source>
        <dbReference type="ARBA" id="ARBA00022840"/>
    </source>
</evidence>
<evidence type="ECO:0000256" key="16">
    <source>
        <dbReference type="ARBA" id="ARBA00023319"/>
    </source>
</evidence>
<dbReference type="Gene3D" id="3.30.200.20">
    <property type="entry name" value="Phosphorylase Kinase, domain 1"/>
    <property type="match status" value="1"/>
</dbReference>
<evidence type="ECO:0000256" key="14">
    <source>
        <dbReference type="ARBA" id="ARBA00023170"/>
    </source>
</evidence>
<dbReference type="EC" id="2.7.10.1" evidence="19"/>
<feature type="region of interest" description="Disordered" evidence="24">
    <location>
        <begin position="853"/>
        <end position="876"/>
    </location>
</feature>
<dbReference type="InterPro" id="IPR003599">
    <property type="entry name" value="Ig_sub"/>
</dbReference>
<dbReference type="InterPro" id="IPR008266">
    <property type="entry name" value="Tyr_kinase_AS"/>
</dbReference>
<organism evidence="29">
    <name type="scientific">Homalodisca liturata</name>
    <dbReference type="NCBI Taxonomy" id="320908"/>
    <lineage>
        <taxon>Eukaryota</taxon>
        <taxon>Metazoa</taxon>
        <taxon>Ecdysozoa</taxon>
        <taxon>Arthropoda</taxon>
        <taxon>Hexapoda</taxon>
        <taxon>Insecta</taxon>
        <taxon>Pterygota</taxon>
        <taxon>Neoptera</taxon>
        <taxon>Paraneoptera</taxon>
        <taxon>Hemiptera</taxon>
        <taxon>Auchenorrhyncha</taxon>
        <taxon>Membracoidea</taxon>
        <taxon>Cicadellidae</taxon>
        <taxon>Cicadellinae</taxon>
        <taxon>Proconiini</taxon>
        <taxon>Homalodisca</taxon>
    </lineage>
</organism>
<keyword evidence="8 19" id="KW-0418">Kinase</keyword>
<dbReference type="PIRSF" id="PIRSF000628">
    <property type="entry name" value="FGFR"/>
    <property type="match status" value="1"/>
</dbReference>
<dbReference type="GO" id="GO:0005524">
    <property type="term" value="F:ATP binding"/>
    <property type="evidence" value="ECO:0007669"/>
    <property type="project" value="UniProtKB-UniRule"/>
</dbReference>
<feature type="binding site" evidence="21">
    <location>
        <position position="722"/>
    </location>
    <ligand>
        <name>ATP</name>
        <dbReference type="ChEBI" id="CHEBI:30616"/>
    </ligand>
</feature>
<dbReference type="InterPro" id="IPR036179">
    <property type="entry name" value="Ig-like_dom_sf"/>
</dbReference>
<evidence type="ECO:0000259" key="26">
    <source>
        <dbReference type="PROSITE" id="PS50011"/>
    </source>
</evidence>
<comment type="similarity">
    <text evidence="19">Belongs to the protein kinase superfamily. Tyr protein kinase family. Fibroblast growth factor receptor subfamily.</text>
</comment>
<feature type="binding site" evidence="21 23">
    <location>
        <position position="594"/>
    </location>
    <ligand>
        <name>ATP</name>
        <dbReference type="ChEBI" id="CHEBI:30616"/>
    </ligand>
</feature>
<evidence type="ECO:0000256" key="25">
    <source>
        <dbReference type="SAM" id="Phobius"/>
    </source>
</evidence>
<feature type="active site" description="Proton acceptor" evidence="20">
    <location>
        <position position="704"/>
    </location>
</feature>
<protein>
    <recommendedName>
        <fullName evidence="19">Fibroblast growth factor receptor</fullName>
        <ecNumber evidence="19">2.7.10.1</ecNumber>
    </recommendedName>
</protein>
<dbReference type="GO" id="GO:0008284">
    <property type="term" value="P:positive regulation of cell population proliferation"/>
    <property type="evidence" value="ECO:0007669"/>
    <property type="project" value="InterPro"/>
</dbReference>
<dbReference type="FunFam" id="2.60.40.10:FF:000020">
    <property type="entry name" value="Fibroblast growth factor receptor"/>
    <property type="match status" value="1"/>
</dbReference>
<evidence type="ECO:0000256" key="17">
    <source>
        <dbReference type="ARBA" id="ARBA00051243"/>
    </source>
</evidence>
<keyword evidence="3 19" id="KW-0808">Transferase</keyword>
<keyword evidence="12 19" id="KW-0829">Tyrosine-protein kinase</keyword>
<evidence type="ECO:0000256" key="2">
    <source>
        <dbReference type="ARBA" id="ARBA00022553"/>
    </source>
</evidence>
<feature type="binding site" evidence="21">
    <location>
        <begin position="566"/>
        <end position="572"/>
    </location>
    <ligand>
        <name>ATP</name>
        <dbReference type="ChEBI" id="CHEBI:30616"/>
    </ligand>
</feature>
<evidence type="ECO:0000256" key="21">
    <source>
        <dbReference type="PIRSR" id="PIRSR000628-2"/>
    </source>
</evidence>
<feature type="domain" description="Ig-like" evidence="27">
    <location>
        <begin position="341"/>
        <end position="434"/>
    </location>
</feature>
<evidence type="ECO:0000259" key="27">
    <source>
        <dbReference type="PROSITE" id="PS50835"/>
    </source>
</evidence>
<keyword evidence="10 25" id="KW-1133">Transmembrane helix</keyword>
<evidence type="ECO:0000256" key="5">
    <source>
        <dbReference type="ARBA" id="ARBA00022729"/>
    </source>
</evidence>
<dbReference type="InterPro" id="IPR017441">
    <property type="entry name" value="Protein_kinase_ATP_BS"/>
</dbReference>
<reference evidence="29" key="1">
    <citation type="submission" date="2015-11" db="EMBL/GenBank/DDBJ databases">
        <title>De novo transcriptome assembly of four potential Pierce s Disease insect vectors from Arizona vineyards.</title>
        <authorList>
            <person name="Tassone E.E."/>
        </authorList>
    </citation>
    <scope>NUCLEOTIDE SEQUENCE</scope>
</reference>
<evidence type="ECO:0000256" key="10">
    <source>
        <dbReference type="ARBA" id="ARBA00022989"/>
    </source>
</evidence>
<feature type="domain" description="Ig-like" evidence="27">
    <location>
        <begin position="103"/>
        <end position="194"/>
    </location>
</feature>
<accession>A0A1B6K6L4</accession>
<dbReference type="Pfam" id="PF07679">
    <property type="entry name" value="I-set"/>
    <property type="match status" value="1"/>
</dbReference>
<keyword evidence="14 19" id="KW-0675">Receptor</keyword>
<feature type="compositionally biased region" description="Low complexity" evidence="24">
    <location>
        <begin position="861"/>
        <end position="870"/>
    </location>
</feature>
<evidence type="ECO:0000256" key="6">
    <source>
        <dbReference type="ARBA" id="ARBA00022737"/>
    </source>
</evidence>
<dbReference type="PROSITE" id="PS00109">
    <property type="entry name" value="PROTEIN_KINASE_TYR"/>
    <property type="match status" value="1"/>
</dbReference>
<dbReference type="Gene3D" id="1.10.510.10">
    <property type="entry name" value="Transferase(Phosphotransferase) domain 1"/>
    <property type="match status" value="1"/>
</dbReference>
<evidence type="ECO:0000256" key="15">
    <source>
        <dbReference type="ARBA" id="ARBA00023180"/>
    </source>
</evidence>
<evidence type="ECO:0000313" key="29">
    <source>
        <dbReference type="EMBL" id="JAT07098.1"/>
    </source>
</evidence>
<evidence type="ECO:0000256" key="3">
    <source>
        <dbReference type="ARBA" id="ARBA00022679"/>
    </source>
</evidence>
<keyword evidence="9 19" id="KW-0067">ATP-binding</keyword>
<dbReference type="AlphaFoldDB" id="A0A1B6K6L4"/>
<keyword evidence="7 19" id="KW-0547">Nucleotide-binding</keyword>
<dbReference type="InterPro" id="IPR000719">
    <property type="entry name" value="Prot_kinase_dom"/>
</dbReference>
<dbReference type="InterPro" id="IPR001245">
    <property type="entry name" value="Ser-Thr/Tyr_kinase_cat_dom"/>
</dbReference>
<comment type="catalytic activity">
    <reaction evidence="17 19">
        <text>L-tyrosyl-[protein] + ATP = O-phospho-L-tyrosyl-[protein] + ADP + H(+)</text>
        <dbReference type="Rhea" id="RHEA:10596"/>
        <dbReference type="Rhea" id="RHEA-COMP:10136"/>
        <dbReference type="Rhea" id="RHEA-COMP:20101"/>
        <dbReference type="ChEBI" id="CHEBI:15378"/>
        <dbReference type="ChEBI" id="CHEBI:30616"/>
        <dbReference type="ChEBI" id="CHEBI:46858"/>
        <dbReference type="ChEBI" id="CHEBI:61978"/>
        <dbReference type="ChEBI" id="CHEBI:456216"/>
        <dbReference type="EC" id="2.7.10.1"/>
    </reaction>
</comment>
<dbReference type="InterPro" id="IPR003598">
    <property type="entry name" value="Ig_sub2"/>
</dbReference>
<keyword evidence="15" id="KW-0325">Glycoprotein</keyword>
<feature type="domain" description="Protein kinase" evidence="26">
    <location>
        <begin position="560"/>
        <end position="849"/>
    </location>
</feature>